<dbReference type="EMBL" id="NPDZ01000002">
    <property type="protein sequence ID" value="PJZ74456.1"/>
    <property type="molecule type" value="Genomic_DNA"/>
</dbReference>
<proteinExistence type="predicted"/>
<evidence type="ECO:0008006" key="6">
    <source>
        <dbReference type="Google" id="ProtNLM"/>
    </source>
</evidence>
<keyword evidence="4" id="KW-1185">Reference proteome</keyword>
<organism evidence="3 5">
    <name type="scientific">Leptospira perolatii</name>
    <dbReference type="NCBI Taxonomy" id="2023191"/>
    <lineage>
        <taxon>Bacteria</taxon>
        <taxon>Pseudomonadati</taxon>
        <taxon>Spirochaetota</taxon>
        <taxon>Spirochaetia</taxon>
        <taxon>Leptospirales</taxon>
        <taxon>Leptospiraceae</taxon>
        <taxon>Leptospira</taxon>
    </lineage>
</organism>
<keyword evidence="1" id="KW-0812">Transmembrane</keyword>
<evidence type="ECO:0000256" key="1">
    <source>
        <dbReference type="SAM" id="Phobius"/>
    </source>
</evidence>
<dbReference type="Proteomes" id="UP000231962">
    <property type="component" value="Unassembled WGS sequence"/>
</dbReference>
<dbReference type="EMBL" id="NPDY01000013">
    <property type="protein sequence ID" value="PJZ69058.1"/>
    <property type="molecule type" value="Genomic_DNA"/>
</dbReference>
<sequence length="89" mass="10164">MNSLIIISKAITASFWVLWAGLITGVYSLFPEYDSWIILFGWVIFFAHIIETGIYFYRAPKRGGAKISDAIQVFVFGVFHLIPVSFQEK</sequence>
<evidence type="ECO:0000313" key="3">
    <source>
        <dbReference type="EMBL" id="PJZ74456.1"/>
    </source>
</evidence>
<dbReference type="Proteomes" id="UP000231990">
    <property type="component" value="Unassembled WGS sequence"/>
</dbReference>
<keyword evidence="1" id="KW-0472">Membrane</keyword>
<feature type="transmembrane region" description="Helical" evidence="1">
    <location>
        <begin position="36"/>
        <end position="57"/>
    </location>
</feature>
<dbReference type="OrthoDB" id="331252at2"/>
<reference evidence="4 5" key="1">
    <citation type="submission" date="2017-07" db="EMBL/GenBank/DDBJ databases">
        <title>Leptospira spp. isolated from tropical soils.</title>
        <authorList>
            <person name="Thibeaux R."/>
            <person name="Iraola G."/>
            <person name="Ferres I."/>
            <person name="Bierque E."/>
            <person name="Girault D."/>
            <person name="Soupe-Gilbert M.-E."/>
            <person name="Picardeau M."/>
            <person name="Goarant C."/>
        </authorList>
    </citation>
    <scope>NUCLEOTIDE SEQUENCE [LARGE SCALE GENOMIC DNA]</scope>
    <source>
        <strain evidence="3 5">FH1-B-B1</strain>
        <strain evidence="2 4">FH1-B-C1</strain>
    </source>
</reference>
<feature type="transmembrane region" description="Helical" evidence="1">
    <location>
        <begin position="12"/>
        <end position="30"/>
    </location>
</feature>
<evidence type="ECO:0000313" key="4">
    <source>
        <dbReference type="Proteomes" id="UP000231962"/>
    </source>
</evidence>
<name>A0A2M9ZQV3_9LEPT</name>
<gene>
    <name evidence="2" type="ORF">CH360_13045</name>
    <name evidence="3" type="ORF">CH373_04285</name>
</gene>
<evidence type="ECO:0000313" key="5">
    <source>
        <dbReference type="Proteomes" id="UP000231990"/>
    </source>
</evidence>
<dbReference type="AlphaFoldDB" id="A0A2M9ZQV3"/>
<dbReference type="RefSeq" id="WP_100714564.1">
    <property type="nucleotide sequence ID" value="NZ_NPDY01000013.1"/>
</dbReference>
<accession>A0A2M9ZQV3</accession>
<protein>
    <recommendedName>
        <fullName evidence="6">DUF1145 domain-containing protein</fullName>
    </recommendedName>
</protein>
<comment type="caution">
    <text evidence="3">The sequence shown here is derived from an EMBL/GenBank/DDBJ whole genome shotgun (WGS) entry which is preliminary data.</text>
</comment>
<keyword evidence="1" id="KW-1133">Transmembrane helix</keyword>
<evidence type="ECO:0000313" key="2">
    <source>
        <dbReference type="EMBL" id="PJZ69058.1"/>
    </source>
</evidence>